<dbReference type="GO" id="GO:0003697">
    <property type="term" value="F:single-stranded DNA binding"/>
    <property type="evidence" value="ECO:0007669"/>
    <property type="project" value="TreeGrafter"/>
</dbReference>
<evidence type="ECO:0000313" key="4">
    <source>
        <dbReference type="Proteomes" id="UP000635477"/>
    </source>
</evidence>
<feature type="domain" description="DNA polymerase alpha catalytic subunit N-terminal" evidence="2">
    <location>
        <begin position="7"/>
        <end position="72"/>
    </location>
</feature>
<sequence>MSHRAKLAELKALRQSGKKAFDNYKVSEVDNIYDEVDDAGYKEIVRGRLNEDDFVVDDNGEGYADDGREDWDRVQQYDSESEEEAAVRGRPSKAAKKSRQEELAKRDANDRDISEYFKGTNKTQPKPKVVKTKADDDFLSGLLGEVDNNIPVPAPRISRIERSGGRRKARALSPAPEPISKKKKLLDTRLPSPPPPVVDDADGFIPPT</sequence>
<reference evidence="3" key="1">
    <citation type="journal article" date="2020" name="BMC Genomics">
        <title>Correction to: Identification and distribution of gene clusters required for synthesis of sphingolipid metabolism inhibitors in diverse species of the filamentous fungus Fusarium.</title>
        <authorList>
            <person name="Kim H.S."/>
            <person name="Lohmar J.M."/>
            <person name="Busman M."/>
            <person name="Brown D.W."/>
            <person name="Naumann T.A."/>
            <person name="Divon H.H."/>
            <person name="Lysoe E."/>
            <person name="Uhlig S."/>
            <person name="Proctor R.H."/>
        </authorList>
    </citation>
    <scope>NUCLEOTIDE SEQUENCE</scope>
    <source>
        <strain evidence="3">NRRL 22465</strain>
    </source>
</reference>
<evidence type="ECO:0000313" key="3">
    <source>
        <dbReference type="EMBL" id="KAF4971235.1"/>
    </source>
</evidence>
<dbReference type="GO" id="GO:0003682">
    <property type="term" value="F:chromatin binding"/>
    <property type="evidence" value="ECO:0007669"/>
    <property type="project" value="TreeGrafter"/>
</dbReference>
<comment type="caution">
    <text evidence="3">The sequence shown here is derived from an EMBL/GenBank/DDBJ whole genome shotgun (WGS) entry which is preliminary data.</text>
</comment>
<proteinExistence type="predicted"/>
<evidence type="ECO:0000259" key="2">
    <source>
        <dbReference type="Pfam" id="PF12254"/>
    </source>
</evidence>
<dbReference type="InterPro" id="IPR024647">
    <property type="entry name" value="DNA_pol_a_cat_su_N"/>
</dbReference>
<dbReference type="OrthoDB" id="6755010at2759"/>
<feature type="non-terminal residue" evidence="3">
    <location>
        <position position="1"/>
    </location>
</feature>
<dbReference type="Pfam" id="PF12254">
    <property type="entry name" value="DNA_pol_alpha_N"/>
    <property type="match status" value="1"/>
</dbReference>
<dbReference type="GO" id="GO:0003688">
    <property type="term" value="F:DNA replication origin binding"/>
    <property type="evidence" value="ECO:0007669"/>
    <property type="project" value="TreeGrafter"/>
</dbReference>
<dbReference type="EMBL" id="JABEYC010000980">
    <property type="protein sequence ID" value="KAF4971235.1"/>
    <property type="molecule type" value="Genomic_DNA"/>
</dbReference>
<feature type="region of interest" description="Disordered" evidence="1">
    <location>
        <begin position="55"/>
        <end position="208"/>
    </location>
</feature>
<dbReference type="PANTHER" id="PTHR45861">
    <property type="entry name" value="DNA POLYMERASE ALPHA CATALYTIC SUBUNIT"/>
    <property type="match status" value="1"/>
</dbReference>
<gene>
    <name evidence="3" type="ORF">FZEAL_9894</name>
</gene>
<reference evidence="3" key="2">
    <citation type="submission" date="2020-05" db="EMBL/GenBank/DDBJ databases">
        <authorList>
            <person name="Kim H.-S."/>
            <person name="Proctor R.H."/>
            <person name="Brown D.W."/>
        </authorList>
    </citation>
    <scope>NUCLEOTIDE SEQUENCE</scope>
    <source>
        <strain evidence="3">NRRL 22465</strain>
    </source>
</reference>
<dbReference type="GO" id="GO:0003887">
    <property type="term" value="F:DNA-directed DNA polymerase activity"/>
    <property type="evidence" value="ECO:0007669"/>
    <property type="project" value="TreeGrafter"/>
</dbReference>
<organism evidence="3 4">
    <name type="scientific">Fusarium zealandicum</name>
    <dbReference type="NCBI Taxonomy" id="1053134"/>
    <lineage>
        <taxon>Eukaryota</taxon>
        <taxon>Fungi</taxon>
        <taxon>Dikarya</taxon>
        <taxon>Ascomycota</taxon>
        <taxon>Pezizomycotina</taxon>
        <taxon>Sordariomycetes</taxon>
        <taxon>Hypocreomycetidae</taxon>
        <taxon>Hypocreales</taxon>
        <taxon>Nectriaceae</taxon>
        <taxon>Fusarium</taxon>
        <taxon>Fusarium staphyleae species complex</taxon>
    </lineage>
</organism>
<feature type="compositionally biased region" description="Acidic residues" evidence="1">
    <location>
        <begin position="55"/>
        <end position="69"/>
    </location>
</feature>
<name>A0A8H4U7J9_9HYPO</name>
<dbReference type="GO" id="GO:0006273">
    <property type="term" value="P:lagging strand elongation"/>
    <property type="evidence" value="ECO:0007669"/>
    <property type="project" value="TreeGrafter"/>
</dbReference>
<evidence type="ECO:0000256" key="1">
    <source>
        <dbReference type="SAM" id="MobiDB-lite"/>
    </source>
</evidence>
<dbReference type="GO" id="GO:0005658">
    <property type="term" value="C:alpha DNA polymerase:primase complex"/>
    <property type="evidence" value="ECO:0007669"/>
    <property type="project" value="TreeGrafter"/>
</dbReference>
<dbReference type="GO" id="GO:0006272">
    <property type="term" value="P:leading strand elongation"/>
    <property type="evidence" value="ECO:0007669"/>
    <property type="project" value="TreeGrafter"/>
</dbReference>
<dbReference type="GO" id="GO:1902975">
    <property type="term" value="P:mitotic DNA replication initiation"/>
    <property type="evidence" value="ECO:0007669"/>
    <property type="project" value="TreeGrafter"/>
</dbReference>
<dbReference type="PANTHER" id="PTHR45861:SF1">
    <property type="entry name" value="DNA POLYMERASE ALPHA CATALYTIC SUBUNIT"/>
    <property type="match status" value="1"/>
</dbReference>
<feature type="compositionally biased region" description="Basic and acidic residues" evidence="1">
    <location>
        <begin position="98"/>
        <end position="115"/>
    </location>
</feature>
<dbReference type="Proteomes" id="UP000635477">
    <property type="component" value="Unassembled WGS sequence"/>
</dbReference>
<accession>A0A8H4U7J9</accession>
<keyword evidence="4" id="KW-1185">Reference proteome</keyword>
<dbReference type="AlphaFoldDB" id="A0A8H4U7J9"/>
<protein>
    <recommendedName>
        <fullName evidence="2">DNA polymerase alpha catalytic subunit N-terminal domain-containing protein</fullName>
    </recommendedName>
</protein>